<comment type="caution">
    <text evidence="4">The sequence shown here is derived from an EMBL/GenBank/DDBJ whole genome shotgun (WGS) entry which is preliminary data.</text>
</comment>
<dbReference type="InterPro" id="IPR046373">
    <property type="entry name" value="Acyl-CoA_Oxase/DH_mid-dom_sf"/>
</dbReference>
<organism evidence="4 5">
    <name type="scientific">Plutella xylostella</name>
    <name type="common">Diamondback moth</name>
    <name type="synonym">Plutella maculipennis</name>
    <dbReference type="NCBI Taxonomy" id="51655"/>
    <lineage>
        <taxon>Eukaryota</taxon>
        <taxon>Metazoa</taxon>
        <taxon>Ecdysozoa</taxon>
        <taxon>Arthropoda</taxon>
        <taxon>Hexapoda</taxon>
        <taxon>Insecta</taxon>
        <taxon>Pterygota</taxon>
        <taxon>Neoptera</taxon>
        <taxon>Endopterygota</taxon>
        <taxon>Lepidoptera</taxon>
        <taxon>Glossata</taxon>
        <taxon>Ditrysia</taxon>
        <taxon>Yponomeutoidea</taxon>
        <taxon>Plutellidae</taxon>
        <taxon>Plutella</taxon>
    </lineage>
</organism>
<dbReference type="EMBL" id="CAJHNJ030000055">
    <property type="protein sequence ID" value="CAG9132936.1"/>
    <property type="molecule type" value="Genomic_DNA"/>
</dbReference>
<dbReference type="GO" id="GO:0050660">
    <property type="term" value="F:flavin adenine dinucleotide binding"/>
    <property type="evidence" value="ECO:0007669"/>
    <property type="project" value="InterPro"/>
</dbReference>
<reference evidence="4" key="1">
    <citation type="submission" date="2020-11" db="EMBL/GenBank/DDBJ databases">
        <authorList>
            <person name="Whiteford S."/>
        </authorList>
    </citation>
    <scope>NUCLEOTIDE SEQUENCE</scope>
</reference>
<name>A0A8S4FXA2_PLUXY</name>
<sequence>MNITRAICPISRSNVGQSFYRKFRFSSVNNESTGATQPKVQEEKFDFEDLKVLERTERRKPAIEPFMKSVFLSKFNRDLLAYPEVLNKEEYEATEKIVCRIDKVFSDKEKTEKDRQNVLRDTSMYAAPVNLTNGGLAMNVTERIRYLETISTDLNVAKILSEHWVGLEALKQGLKPDEYQSLLPDLTSGNNLISLCIRETISTRIAQPDFRTTASQDGKGTWRINGEKECVSHQEYKLVLCALEASRFKAFLVLPNTEGVTINQDIVTFRDTPGIPLDHITEQALATTMGMSRIDSGVLCYSALKQAITASIQYVRGRFMSGAPLADISTIRARVSAAMLCLYAGESVAYFTAGLLDQHASPDADVEVAICRKSALIVERSRARVSAAMLCLYAGESVAYFTAGLLDQRAGPDADVEVAMCRKSALIVERSRARVSAAMLCLYAGESVAYFTAGLLDQHAGQDADVEVAMCRYPPVIAVYVANALWTL</sequence>
<evidence type="ECO:0000313" key="5">
    <source>
        <dbReference type="Proteomes" id="UP000653454"/>
    </source>
</evidence>
<dbReference type="Gene3D" id="1.20.140.10">
    <property type="entry name" value="Butyryl-CoA Dehydrogenase, subunit A, domain 3"/>
    <property type="match status" value="1"/>
</dbReference>
<dbReference type="Gene3D" id="2.40.110.10">
    <property type="entry name" value="Butyryl-CoA Dehydrogenase, subunit A, domain 2"/>
    <property type="match status" value="1"/>
</dbReference>
<keyword evidence="5" id="KW-1185">Reference proteome</keyword>
<keyword evidence="2" id="KW-0285">Flavoprotein</keyword>
<comment type="cofactor">
    <cofactor evidence="1">
        <name>FAD</name>
        <dbReference type="ChEBI" id="CHEBI:57692"/>
    </cofactor>
</comment>
<dbReference type="InterPro" id="IPR009100">
    <property type="entry name" value="AcylCoA_DH/oxidase_NM_dom_sf"/>
</dbReference>
<dbReference type="SUPFAM" id="SSF56645">
    <property type="entry name" value="Acyl-CoA dehydrogenase NM domain-like"/>
    <property type="match status" value="1"/>
</dbReference>
<dbReference type="AlphaFoldDB" id="A0A8S4FXA2"/>
<evidence type="ECO:0000256" key="1">
    <source>
        <dbReference type="ARBA" id="ARBA00001974"/>
    </source>
</evidence>
<evidence type="ECO:0000256" key="3">
    <source>
        <dbReference type="ARBA" id="ARBA00022827"/>
    </source>
</evidence>
<dbReference type="Proteomes" id="UP000653454">
    <property type="component" value="Unassembled WGS sequence"/>
</dbReference>
<gene>
    <name evidence="4" type="ORF">PLXY2_LOCUS11256</name>
</gene>
<evidence type="ECO:0000313" key="4">
    <source>
        <dbReference type="EMBL" id="CAG9132936.1"/>
    </source>
</evidence>
<dbReference type="InterPro" id="IPR036250">
    <property type="entry name" value="AcylCo_DH-like_C"/>
</dbReference>
<dbReference type="PANTHER" id="PTHR43884">
    <property type="entry name" value="ACYL-COA DEHYDROGENASE"/>
    <property type="match status" value="1"/>
</dbReference>
<dbReference type="SUPFAM" id="SSF47203">
    <property type="entry name" value="Acyl-CoA dehydrogenase C-terminal domain-like"/>
    <property type="match status" value="1"/>
</dbReference>
<protein>
    <submittedName>
        <fullName evidence="4">(diamondback moth) hypothetical protein</fullName>
    </submittedName>
</protein>
<evidence type="ECO:0000256" key="2">
    <source>
        <dbReference type="ARBA" id="ARBA00022630"/>
    </source>
</evidence>
<keyword evidence="3" id="KW-0274">FAD</keyword>
<dbReference type="Gene3D" id="1.10.540.10">
    <property type="entry name" value="Acyl-CoA dehydrogenase/oxidase, N-terminal domain"/>
    <property type="match status" value="1"/>
</dbReference>
<dbReference type="PANTHER" id="PTHR43884:SF9">
    <property type="entry name" value="COMPLEX I ASSEMBLY FACTOR ACAD9, MITOCHONDRIAL"/>
    <property type="match status" value="1"/>
</dbReference>
<proteinExistence type="predicted"/>
<dbReference type="GO" id="GO:0003995">
    <property type="term" value="F:acyl-CoA dehydrogenase activity"/>
    <property type="evidence" value="ECO:0007669"/>
    <property type="project" value="TreeGrafter"/>
</dbReference>
<dbReference type="InterPro" id="IPR037069">
    <property type="entry name" value="AcylCoA_DH/ox_N_sf"/>
</dbReference>
<accession>A0A8S4FXA2</accession>